<reference evidence="1" key="2">
    <citation type="journal article" date="2015" name="Fish Shellfish Immunol.">
        <title>Early steps in the European eel (Anguilla anguilla)-Vibrio vulnificus interaction in the gills: Role of the RtxA13 toxin.</title>
        <authorList>
            <person name="Callol A."/>
            <person name="Pajuelo D."/>
            <person name="Ebbesson L."/>
            <person name="Teles M."/>
            <person name="MacKenzie S."/>
            <person name="Amaro C."/>
        </authorList>
    </citation>
    <scope>NUCLEOTIDE SEQUENCE</scope>
</reference>
<dbReference type="AlphaFoldDB" id="A0A0E9T9G0"/>
<proteinExistence type="predicted"/>
<accession>A0A0E9T9G0</accession>
<dbReference type="EMBL" id="GBXM01058510">
    <property type="protein sequence ID" value="JAH50067.1"/>
    <property type="molecule type" value="Transcribed_RNA"/>
</dbReference>
<reference evidence="1" key="1">
    <citation type="submission" date="2014-11" db="EMBL/GenBank/DDBJ databases">
        <authorList>
            <person name="Amaro Gonzalez C."/>
        </authorList>
    </citation>
    <scope>NUCLEOTIDE SEQUENCE</scope>
</reference>
<name>A0A0E9T9G0_ANGAN</name>
<protein>
    <submittedName>
        <fullName evidence="1">Uncharacterized protein</fullName>
    </submittedName>
</protein>
<sequence length="36" mass="4142">MSPPCSFDENVVKKCGRCVDFTCIHITYNKLTLYKS</sequence>
<organism evidence="1">
    <name type="scientific">Anguilla anguilla</name>
    <name type="common">European freshwater eel</name>
    <name type="synonym">Muraena anguilla</name>
    <dbReference type="NCBI Taxonomy" id="7936"/>
    <lineage>
        <taxon>Eukaryota</taxon>
        <taxon>Metazoa</taxon>
        <taxon>Chordata</taxon>
        <taxon>Craniata</taxon>
        <taxon>Vertebrata</taxon>
        <taxon>Euteleostomi</taxon>
        <taxon>Actinopterygii</taxon>
        <taxon>Neopterygii</taxon>
        <taxon>Teleostei</taxon>
        <taxon>Anguilliformes</taxon>
        <taxon>Anguillidae</taxon>
        <taxon>Anguilla</taxon>
    </lineage>
</organism>
<evidence type="ECO:0000313" key="1">
    <source>
        <dbReference type="EMBL" id="JAH50067.1"/>
    </source>
</evidence>